<protein>
    <submittedName>
        <fullName evidence="9">Putative tRNA-dihydrouridine synthase</fullName>
    </submittedName>
</protein>
<dbReference type="Proteomes" id="UP000007881">
    <property type="component" value="Chromosome"/>
</dbReference>
<dbReference type="GO" id="GO:0017150">
    <property type="term" value="F:tRNA dihydrouridine synthase activity"/>
    <property type="evidence" value="ECO:0007669"/>
    <property type="project" value="InterPro"/>
</dbReference>
<evidence type="ECO:0000256" key="3">
    <source>
        <dbReference type="ARBA" id="ARBA00022643"/>
    </source>
</evidence>
<gene>
    <name evidence="9" type="primary">dus</name>
    <name evidence="9" type="ordered locus">PSMK_11000</name>
</gene>
<dbReference type="HOGENOM" id="CLU_013299_0_3_0"/>
<dbReference type="STRING" id="1142394.PSMK_11000"/>
<keyword evidence="6" id="KW-0560">Oxidoreductase</keyword>
<feature type="region of interest" description="Disordered" evidence="7">
    <location>
        <begin position="375"/>
        <end position="406"/>
    </location>
</feature>
<dbReference type="InterPro" id="IPR013785">
    <property type="entry name" value="Aldolase_TIM"/>
</dbReference>
<dbReference type="CDD" id="cd02801">
    <property type="entry name" value="DUS_like_FMN"/>
    <property type="match status" value="1"/>
</dbReference>
<evidence type="ECO:0000256" key="2">
    <source>
        <dbReference type="ARBA" id="ARBA00022630"/>
    </source>
</evidence>
<feature type="domain" description="DUS-like FMN-binding" evidence="8">
    <location>
        <begin position="41"/>
        <end position="358"/>
    </location>
</feature>
<dbReference type="GO" id="GO:0050660">
    <property type="term" value="F:flavin adenine dinucleotide binding"/>
    <property type="evidence" value="ECO:0007669"/>
    <property type="project" value="InterPro"/>
</dbReference>
<proteinExistence type="predicted"/>
<dbReference type="Gene3D" id="1.10.1200.80">
    <property type="entry name" value="Putative flavin oxidoreducatase, domain 2"/>
    <property type="match status" value="1"/>
</dbReference>
<dbReference type="PANTHER" id="PTHR45846">
    <property type="entry name" value="TRNA-DIHYDROURIDINE(47) SYNTHASE [NAD(P)(+)]-LIKE"/>
    <property type="match status" value="1"/>
</dbReference>
<dbReference type="Gene3D" id="3.20.20.70">
    <property type="entry name" value="Aldolase class I"/>
    <property type="match status" value="1"/>
</dbReference>
<keyword evidence="10" id="KW-1185">Reference proteome</keyword>
<dbReference type="InterPro" id="IPR035587">
    <property type="entry name" value="DUS-like_FMN-bd"/>
</dbReference>
<dbReference type="Pfam" id="PF01207">
    <property type="entry name" value="Dus"/>
    <property type="match status" value="1"/>
</dbReference>
<evidence type="ECO:0000256" key="7">
    <source>
        <dbReference type="SAM" id="MobiDB-lite"/>
    </source>
</evidence>
<dbReference type="PANTHER" id="PTHR45846:SF1">
    <property type="entry name" value="TRNA-DIHYDROURIDINE(47) SYNTHASE [NAD(P)(+)]-LIKE"/>
    <property type="match status" value="1"/>
</dbReference>
<dbReference type="RefSeq" id="WP_014436478.1">
    <property type="nucleotide sequence ID" value="NC_017080.1"/>
</dbReference>
<evidence type="ECO:0000256" key="6">
    <source>
        <dbReference type="ARBA" id="ARBA00023002"/>
    </source>
</evidence>
<comment type="cofactor">
    <cofactor evidence="1">
        <name>FMN</name>
        <dbReference type="ChEBI" id="CHEBI:58210"/>
    </cofactor>
</comment>
<dbReference type="AlphaFoldDB" id="I0IDC1"/>
<keyword evidence="3" id="KW-0288">FMN</keyword>
<dbReference type="OrthoDB" id="9764501at2"/>
<feature type="compositionally biased region" description="Basic and acidic residues" evidence="7">
    <location>
        <begin position="375"/>
        <end position="394"/>
    </location>
</feature>
<dbReference type="InterPro" id="IPR018517">
    <property type="entry name" value="tRNA_hU_synthase_CS"/>
</dbReference>
<dbReference type="GO" id="GO:0003723">
    <property type="term" value="F:RNA binding"/>
    <property type="evidence" value="ECO:0007669"/>
    <property type="project" value="TreeGrafter"/>
</dbReference>
<dbReference type="KEGG" id="phm:PSMK_11000"/>
<sequence>MSPAAASEPPPAPAAAPAAAPPHRGRLSLRIGDVVLPTNLLLAPVAGYFDLAYRLCVRSVRGVPCAPGDRGGERDAGDGTYGAVGLASTELLCPHAVLREADRAMWRAATDPADRPVCMQLYGSDPGILCEAARWAEDRGAAVIDINMGCPVDKVTKKHGGSKLLCDPAGTVALAAAVVRSVKVPVTAKIRLGWDDDSFVADTLPPRLCDAGVAAITVHGRTTAMRFKPSVRLEGIARTVEAVKAEHPLVPVIGNGDVDTPQDAAAMVAATGCDGVMIARGAMGQPWLFRDCAARLATGADPPPLPRAERARLVLLHFELLVRHRGEAVALRTLRQRISKYSAHLQPWPRLRHRVQALPDADAVRAFFSDVEETLRARPEEPGPARPMSGERCEPMNAVREPSPRV</sequence>
<dbReference type="eggNOG" id="COG0042">
    <property type="taxonomic scope" value="Bacteria"/>
</dbReference>
<keyword evidence="4" id="KW-0819">tRNA processing</keyword>
<evidence type="ECO:0000256" key="5">
    <source>
        <dbReference type="ARBA" id="ARBA00022857"/>
    </source>
</evidence>
<evidence type="ECO:0000259" key="8">
    <source>
        <dbReference type="Pfam" id="PF01207"/>
    </source>
</evidence>
<keyword evidence="2" id="KW-0285">Flavoprotein</keyword>
<accession>I0IDC1</accession>
<dbReference type="PROSITE" id="PS01136">
    <property type="entry name" value="UPF0034"/>
    <property type="match status" value="1"/>
</dbReference>
<keyword evidence="5" id="KW-0521">NADP</keyword>
<dbReference type="InterPro" id="IPR024036">
    <property type="entry name" value="tRNA-dHydroUridine_Synthase_C"/>
</dbReference>
<evidence type="ECO:0000256" key="1">
    <source>
        <dbReference type="ARBA" id="ARBA00001917"/>
    </source>
</evidence>
<organism evidence="9 10">
    <name type="scientific">Phycisphaera mikurensis (strain NBRC 102666 / KCTC 22515 / FYK2301M01)</name>
    <dbReference type="NCBI Taxonomy" id="1142394"/>
    <lineage>
        <taxon>Bacteria</taxon>
        <taxon>Pseudomonadati</taxon>
        <taxon>Planctomycetota</taxon>
        <taxon>Phycisphaerae</taxon>
        <taxon>Phycisphaerales</taxon>
        <taxon>Phycisphaeraceae</taxon>
        <taxon>Phycisphaera</taxon>
    </lineage>
</organism>
<feature type="region of interest" description="Disordered" evidence="7">
    <location>
        <begin position="1"/>
        <end position="22"/>
    </location>
</feature>
<name>I0IDC1_PHYMF</name>
<dbReference type="SUPFAM" id="SSF51395">
    <property type="entry name" value="FMN-linked oxidoreductases"/>
    <property type="match status" value="1"/>
</dbReference>
<evidence type="ECO:0000313" key="9">
    <source>
        <dbReference type="EMBL" id="BAM03259.1"/>
    </source>
</evidence>
<reference evidence="9 10" key="1">
    <citation type="submission" date="2012-02" db="EMBL/GenBank/DDBJ databases">
        <title>Complete genome sequence of Phycisphaera mikurensis NBRC 102666.</title>
        <authorList>
            <person name="Ankai A."/>
            <person name="Hosoyama A."/>
            <person name="Terui Y."/>
            <person name="Sekine M."/>
            <person name="Fukai R."/>
            <person name="Kato Y."/>
            <person name="Nakamura S."/>
            <person name="Yamada-Narita S."/>
            <person name="Kawakoshi A."/>
            <person name="Fukunaga Y."/>
            <person name="Yamazaki S."/>
            <person name="Fujita N."/>
        </authorList>
    </citation>
    <scope>NUCLEOTIDE SEQUENCE [LARGE SCALE GENOMIC DNA]</scope>
    <source>
        <strain evidence="10">NBRC 102666 / KCTC 22515 / FYK2301M01</strain>
    </source>
</reference>
<dbReference type="EMBL" id="AP012338">
    <property type="protein sequence ID" value="BAM03259.1"/>
    <property type="molecule type" value="Genomic_DNA"/>
</dbReference>
<evidence type="ECO:0000313" key="10">
    <source>
        <dbReference type="Proteomes" id="UP000007881"/>
    </source>
</evidence>
<evidence type="ECO:0000256" key="4">
    <source>
        <dbReference type="ARBA" id="ARBA00022694"/>
    </source>
</evidence>